<dbReference type="InterPro" id="IPR003593">
    <property type="entry name" value="AAA+_ATPase"/>
</dbReference>
<comment type="subcellular location">
    <subcellularLocation>
        <location evidence="1">Cell membrane</location>
        <topology evidence="1">Peripheral membrane protein</topology>
    </subcellularLocation>
</comment>
<dbReference type="eggNOG" id="COG1120">
    <property type="taxonomic scope" value="Bacteria"/>
</dbReference>
<evidence type="ECO:0000256" key="8">
    <source>
        <dbReference type="ARBA" id="ARBA00023065"/>
    </source>
</evidence>
<keyword evidence="5" id="KW-0547">Nucleotide-binding</keyword>
<keyword evidence="7" id="KW-0408">Iron</keyword>
<keyword evidence="2" id="KW-0813">Transport</keyword>
<name>I5ATL4_EUBC6</name>
<evidence type="ECO:0000256" key="1">
    <source>
        <dbReference type="ARBA" id="ARBA00004202"/>
    </source>
</evidence>
<proteinExistence type="predicted"/>
<sequence length="375" mass="41941">MKRQEEYHISLEKLGVGYGGRPLIRDIDLDIRRGEIVTLIGPNGAGKSTILKTITRQLTQVCGKVLVEERNLTHYSWKELSQKMAVVLTDRVKPELMTCHDIVATGRYPYTGRLGILTAEDEKKVDAALATVRATELGERDFTSISDGQKQRVLLARAIAQEPDVIVLDEPTSYLDVRYKLELLKILGDMAKQRGITVVLSLHEIDLAMKISDRIICVSGDRIKATGTPEEIFREELIRELYQLDNGSFDPLFGSVELPRVQGKPEVFVLSAGGSGIPVYRSLQRKKIPFGAGILYTNDIDYRLAKVLAAEVISEKPFSPVSDEAFERAREMIRSCNRVINAGFPVGEMNIRMQELVREAEELGKIVTDVPVETE</sequence>
<dbReference type="PANTHER" id="PTHR42771">
    <property type="entry name" value="IRON(3+)-HYDROXAMATE IMPORT ATP-BINDING PROTEIN FHUC"/>
    <property type="match status" value="1"/>
</dbReference>
<dbReference type="InterPro" id="IPR027417">
    <property type="entry name" value="P-loop_NTPase"/>
</dbReference>
<keyword evidence="9" id="KW-0472">Membrane</keyword>
<reference evidence="11 12" key="1">
    <citation type="submission" date="2010-08" db="EMBL/GenBank/DDBJ databases">
        <authorList>
            <consortium name="US DOE Joint Genome Institute (JGI-PGF)"/>
            <person name="Lucas S."/>
            <person name="Copeland A."/>
            <person name="Lapidus A."/>
            <person name="Cheng J.-F."/>
            <person name="Bruce D."/>
            <person name="Goodwin L."/>
            <person name="Pitluck S."/>
            <person name="Land M.L."/>
            <person name="Hauser L."/>
            <person name="Chang Y.-J."/>
            <person name="Anderson I.J."/>
            <person name="Johnson E."/>
            <person name="Mulhopadhyay B."/>
            <person name="Kyrpides N."/>
            <person name="Woyke T.J."/>
        </authorList>
    </citation>
    <scope>NUCLEOTIDE SEQUENCE [LARGE SCALE GENOMIC DNA]</scope>
    <source>
        <strain evidence="11 12">6</strain>
    </source>
</reference>
<evidence type="ECO:0000256" key="7">
    <source>
        <dbReference type="ARBA" id="ARBA00023004"/>
    </source>
</evidence>
<dbReference type="InterPro" id="IPR003439">
    <property type="entry name" value="ABC_transporter-like_ATP-bd"/>
</dbReference>
<dbReference type="GO" id="GO:0016887">
    <property type="term" value="F:ATP hydrolysis activity"/>
    <property type="evidence" value="ECO:0007669"/>
    <property type="project" value="InterPro"/>
</dbReference>
<dbReference type="HOGENOM" id="CLU_000604_0_1_9"/>
<protein>
    <submittedName>
        <fullName evidence="11">ABC-type cobalamin/Fe3+-siderophore transport system, ATPase component</fullName>
    </submittedName>
</protein>
<dbReference type="GO" id="GO:0005524">
    <property type="term" value="F:ATP binding"/>
    <property type="evidence" value="ECO:0007669"/>
    <property type="project" value="UniProtKB-KW"/>
</dbReference>
<keyword evidence="12" id="KW-1185">Reference proteome</keyword>
<dbReference type="PROSITE" id="PS50893">
    <property type="entry name" value="ABC_TRANSPORTER_2"/>
    <property type="match status" value="1"/>
</dbReference>
<dbReference type="SUPFAM" id="SSF52540">
    <property type="entry name" value="P-loop containing nucleoside triphosphate hydrolases"/>
    <property type="match status" value="1"/>
</dbReference>
<dbReference type="FunFam" id="3.40.50.300:FF:000134">
    <property type="entry name" value="Iron-enterobactin ABC transporter ATP-binding protein"/>
    <property type="match status" value="1"/>
</dbReference>
<gene>
    <name evidence="11" type="ORF">EubceDRAFT1_1324</name>
</gene>
<dbReference type="AlphaFoldDB" id="I5ATL4"/>
<evidence type="ECO:0000256" key="6">
    <source>
        <dbReference type="ARBA" id="ARBA00022840"/>
    </source>
</evidence>
<feature type="domain" description="ABC transporter" evidence="10">
    <location>
        <begin position="9"/>
        <end position="245"/>
    </location>
</feature>
<accession>I5ATL4</accession>
<dbReference type="Proteomes" id="UP000005753">
    <property type="component" value="Chromosome"/>
</dbReference>
<evidence type="ECO:0000256" key="3">
    <source>
        <dbReference type="ARBA" id="ARBA00022475"/>
    </source>
</evidence>
<organism evidence="11 12">
    <name type="scientific">Eubacterium cellulosolvens (strain ATCC 43171 / JCM 9499 / 6)</name>
    <name type="common">Cillobacterium cellulosolvens</name>
    <dbReference type="NCBI Taxonomy" id="633697"/>
    <lineage>
        <taxon>Bacteria</taxon>
        <taxon>Bacillati</taxon>
        <taxon>Bacillota</taxon>
        <taxon>Clostridia</taxon>
        <taxon>Eubacteriales</taxon>
        <taxon>Eubacteriaceae</taxon>
        <taxon>Eubacterium</taxon>
    </lineage>
</organism>
<evidence type="ECO:0000256" key="5">
    <source>
        <dbReference type="ARBA" id="ARBA00022741"/>
    </source>
</evidence>
<dbReference type="EMBL" id="CM001487">
    <property type="protein sequence ID" value="EIM57137.1"/>
    <property type="molecule type" value="Genomic_DNA"/>
</dbReference>
<dbReference type="CDD" id="cd03214">
    <property type="entry name" value="ABC_Iron-Siderophores_B12_Hemin"/>
    <property type="match status" value="1"/>
</dbReference>
<keyword evidence="4" id="KW-0410">Iron transport</keyword>
<evidence type="ECO:0000256" key="4">
    <source>
        <dbReference type="ARBA" id="ARBA00022496"/>
    </source>
</evidence>
<evidence type="ECO:0000256" key="9">
    <source>
        <dbReference type="ARBA" id="ARBA00023136"/>
    </source>
</evidence>
<dbReference type="STRING" id="633697.EubceDRAFT1_1324"/>
<dbReference type="OrthoDB" id="9799337at2"/>
<keyword evidence="8" id="KW-0406">Ion transport</keyword>
<dbReference type="SMART" id="SM00382">
    <property type="entry name" value="AAA"/>
    <property type="match status" value="1"/>
</dbReference>
<keyword evidence="3" id="KW-1003">Cell membrane</keyword>
<dbReference type="GO" id="GO:0006826">
    <property type="term" value="P:iron ion transport"/>
    <property type="evidence" value="ECO:0007669"/>
    <property type="project" value="UniProtKB-KW"/>
</dbReference>
<dbReference type="Gene3D" id="3.40.50.300">
    <property type="entry name" value="P-loop containing nucleotide triphosphate hydrolases"/>
    <property type="match status" value="1"/>
</dbReference>
<evidence type="ECO:0000313" key="12">
    <source>
        <dbReference type="Proteomes" id="UP000005753"/>
    </source>
</evidence>
<dbReference type="Pfam" id="PF00005">
    <property type="entry name" value="ABC_tran"/>
    <property type="match status" value="1"/>
</dbReference>
<reference evidence="11 12" key="2">
    <citation type="submission" date="2012-02" db="EMBL/GenBank/DDBJ databases">
        <title>Improved High-Quality Draft sequence of Eubacterium cellulosolvens 6.</title>
        <authorList>
            <consortium name="US DOE Joint Genome Institute"/>
            <person name="Lucas S."/>
            <person name="Han J."/>
            <person name="Lapidus A."/>
            <person name="Cheng J.-F."/>
            <person name="Goodwin L."/>
            <person name="Pitluck S."/>
            <person name="Peters L."/>
            <person name="Mikhailova N."/>
            <person name="Gu W."/>
            <person name="Detter J.C."/>
            <person name="Han C."/>
            <person name="Tapia R."/>
            <person name="Land M."/>
            <person name="Hauser L."/>
            <person name="Kyrpides N."/>
            <person name="Ivanova N."/>
            <person name="Pagani I."/>
            <person name="Johnson E."/>
            <person name="Mukhopadhyay B."/>
            <person name="Anderson I."/>
            <person name="Woyke T."/>
        </authorList>
    </citation>
    <scope>NUCLEOTIDE SEQUENCE [LARGE SCALE GENOMIC DNA]</scope>
    <source>
        <strain evidence="11 12">6</strain>
    </source>
</reference>
<evidence type="ECO:0000259" key="10">
    <source>
        <dbReference type="PROSITE" id="PS50893"/>
    </source>
</evidence>
<evidence type="ECO:0000256" key="2">
    <source>
        <dbReference type="ARBA" id="ARBA00022448"/>
    </source>
</evidence>
<dbReference type="InterPro" id="IPR051535">
    <property type="entry name" value="Siderophore_ABC-ATPase"/>
</dbReference>
<evidence type="ECO:0000313" key="11">
    <source>
        <dbReference type="EMBL" id="EIM57137.1"/>
    </source>
</evidence>
<dbReference type="GO" id="GO:0005886">
    <property type="term" value="C:plasma membrane"/>
    <property type="evidence" value="ECO:0007669"/>
    <property type="project" value="UniProtKB-SubCell"/>
</dbReference>
<dbReference type="PANTHER" id="PTHR42771:SF4">
    <property type="entry name" value="IRON(3+)-HYDROXAMATE IMPORT ATP-BINDING PROTEIN FHUC"/>
    <property type="match status" value="1"/>
</dbReference>
<keyword evidence="6" id="KW-0067">ATP-binding</keyword>